<reference evidence="7 8" key="1">
    <citation type="submission" date="2015-06" db="EMBL/GenBank/DDBJ databases">
        <title>Draft genome of the ant-associated black yeast Phialophora attae CBS 131958.</title>
        <authorList>
            <person name="Moreno L.F."/>
            <person name="Stielow B.J."/>
            <person name="de Hoog S."/>
            <person name="Vicente V.A."/>
            <person name="Weiss V.A."/>
            <person name="de Vries M."/>
            <person name="Cruz L.M."/>
            <person name="Souza E.M."/>
        </authorList>
    </citation>
    <scope>NUCLEOTIDE SEQUENCE [LARGE SCALE GENOMIC DNA]</scope>
    <source>
        <strain evidence="7 8">CBS 131958</strain>
    </source>
</reference>
<dbReference type="SUPFAM" id="SSF75005">
    <property type="entry name" value="Arabinanase/levansucrase/invertase"/>
    <property type="match status" value="1"/>
</dbReference>
<dbReference type="AlphaFoldDB" id="A0A0N0NQ71"/>
<dbReference type="InterPro" id="IPR013320">
    <property type="entry name" value="ConA-like_dom_sf"/>
</dbReference>
<dbReference type="Pfam" id="PF08244">
    <property type="entry name" value="Glyco_hydro_32C"/>
    <property type="match status" value="1"/>
</dbReference>
<dbReference type="Pfam" id="PF00251">
    <property type="entry name" value="Glyco_hydro_32N"/>
    <property type="match status" value="1"/>
</dbReference>
<dbReference type="Gene3D" id="2.60.120.560">
    <property type="entry name" value="Exo-inulinase, domain 1"/>
    <property type="match status" value="1"/>
</dbReference>
<dbReference type="VEuPathDB" id="FungiDB:AB675_6760"/>
<evidence type="ECO:0000313" key="7">
    <source>
        <dbReference type="EMBL" id="KPI43568.1"/>
    </source>
</evidence>
<dbReference type="STRING" id="1664694.A0A0N0NQ71"/>
<dbReference type="GeneID" id="28738954"/>
<dbReference type="PANTHER" id="PTHR42800">
    <property type="entry name" value="EXOINULINASE INUD (AFU_ORTHOLOGUE AFUA_5G00480)"/>
    <property type="match status" value="1"/>
</dbReference>
<dbReference type="SMART" id="SM00640">
    <property type="entry name" value="Glyco_32"/>
    <property type="match status" value="1"/>
</dbReference>
<keyword evidence="2 4" id="KW-0378">Hydrolase</keyword>
<name>A0A0N0NQ71_9EURO</name>
<proteinExistence type="inferred from homology"/>
<keyword evidence="8" id="KW-1185">Reference proteome</keyword>
<dbReference type="InterPro" id="IPR013148">
    <property type="entry name" value="Glyco_hydro_32_N"/>
</dbReference>
<evidence type="ECO:0000256" key="2">
    <source>
        <dbReference type="ARBA" id="ARBA00022801"/>
    </source>
</evidence>
<evidence type="ECO:0000313" key="8">
    <source>
        <dbReference type="Proteomes" id="UP000038010"/>
    </source>
</evidence>
<protein>
    <submittedName>
        <fullName evidence="7">Extracellular exo-inulinase</fullName>
    </submittedName>
</protein>
<evidence type="ECO:0000256" key="3">
    <source>
        <dbReference type="ARBA" id="ARBA00023295"/>
    </source>
</evidence>
<dbReference type="Proteomes" id="UP000038010">
    <property type="component" value="Unassembled WGS sequence"/>
</dbReference>
<comment type="caution">
    <text evidence="7">The sequence shown here is derived from an EMBL/GenBank/DDBJ whole genome shotgun (WGS) entry which is preliminary data.</text>
</comment>
<dbReference type="PANTHER" id="PTHR42800:SF2">
    <property type="entry name" value="INVERTASE-RELATED"/>
    <property type="match status" value="1"/>
</dbReference>
<feature type="domain" description="Glycosyl hydrolase family 32 C-terminal" evidence="6">
    <location>
        <begin position="253"/>
        <end position="390"/>
    </location>
</feature>
<keyword evidence="3 4" id="KW-0326">Glycosidase</keyword>
<feature type="domain" description="Glycosyl hydrolase family 32 N-terminal" evidence="5">
    <location>
        <begin position="2"/>
        <end position="215"/>
    </location>
</feature>
<evidence type="ECO:0000256" key="1">
    <source>
        <dbReference type="ARBA" id="ARBA00009902"/>
    </source>
</evidence>
<dbReference type="CDD" id="cd18622">
    <property type="entry name" value="GH32_Inu-like"/>
    <property type="match status" value="1"/>
</dbReference>
<dbReference type="OrthoDB" id="202537at2759"/>
<dbReference type="InterPro" id="IPR013189">
    <property type="entry name" value="Glyco_hydro_32_C"/>
</dbReference>
<sequence length="413" mass="44990">MFTANSPEQQEQAIAYSRDDGYTWTLYANNPVIAINSKNFRDPKVIYHADSGNWVMVLAYATEFTIGVFTSPDLTTWTPASNFSYAGLLGLQYECPNLVQMPYKNASTGETISTVWLLYISINPGAPLGGSVGQYFAGDFNGTHFTPLDNAARIADFGKDNYATQFFYRNDDFGTEDAVSMAWASNWQYTNYVPTGPAEGWQSAASLPRRNWVQDSVRGGYVLASYPYDLDVVLGRELGSSENLVNDTLVATADASNTTGAFAISANITGLNTTLLSNTASLNITIRSSATGETLTSGQTFAGDATFWMDRGNTTAFDNPFFTDKVSTALVLQDAWELLMVVDRSVWEVFLLGGERSATQTFFAEGMMNEVEVSVAALNEGSVVSVKVWELKSTWAEMEEGMGDVRGNVSAIG</sequence>
<evidence type="ECO:0000259" key="6">
    <source>
        <dbReference type="Pfam" id="PF08244"/>
    </source>
</evidence>
<dbReference type="EMBL" id="LFJN01000005">
    <property type="protein sequence ID" value="KPI43568.1"/>
    <property type="molecule type" value="Genomic_DNA"/>
</dbReference>
<comment type="similarity">
    <text evidence="1 4">Belongs to the glycosyl hydrolase 32 family.</text>
</comment>
<dbReference type="SUPFAM" id="SSF49899">
    <property type="entry name" value="Concanavalin A-like lectins/glucanases"/>
    <property type="match status" value="1"/>
</dbReference>
<accession>A0A0N0NQ71</accession>
<dbReference type="RefSeq" id="XP_018003531.1">
    <property type="nucleotide sequence ID" value="XM_018147074.1"/>
</dbReference>
<organism evidence="7 8">
    <name type="scientific">Cyphellophora attinorum</name>
    <dbReference type="NCBI Taxonomy" id="1664694"/>
    <lineage>
        <taxon>Eukaryota</taxon>
        <taxon>Fungi</taxon>
        <taxon>Dikarya</taxon>
        <taxon>Ascomycota</taxon>
        <taxon>Pezizomycotina</taxon>
        <taxon>Eurotiomycetes</taxon>
        <taxon>Chaetothyriomycetidae</taxon>
        <taxon>Chaetothyriales</taxon>
        <taxon>Cyphellophoraceae</taxon>
        <taxon>Cyphellophora</taxon>
    </lineage>
</organism>
<dbReference type="GO" id="GO:0000324">
    <property type="term" value="C:fungal-type vacuole"/>
    <property type="evidence" value="ECO:0007669"/>
    <property type="project" value="TreeGrafter"/>
</dbReference>
<dbReference type="GO" id="GO:0004575">
    <property type="term" value="F:sucrose alpha-glucosidase activity"/>
    <property type="evidence" value="ECO:0007669"/>
    <property type="project" value="TreeGrafter"/>
</dbReference>
<evidence type="ECO:0000259" key="5">
    <source>
        <dbReference type="Pfam" id="PF00251"/>
    </source>
</evidence>
<dbReference type="InterPro" id="IPR023296">
    <property type="entry name" value="Glyco_hydro_beta-prop_sf"/>
</dbReference>
<dbReference type="InterPro" id="IPR001362">
    <property type="entry name" value="Glyco_hydro_32"/>
</dbReference>
<dbReference type="GO" id="GO:0005987">
    <property type="term" value="P:sucrose catabolic process"/>
    <property type="evidence" value="ECO:0007669"/>
    <property type="project" value="TreeGrafter"/>
</dbReference>
<evidence type="ECO:0000256" key="4">
    <source>
        <dbReference type="RuleBase" id="RU362110"/>
    </source>
</evidence>
<dbReference type="Gene3D" id="2.115.10.20">
    <property type="entry name" value="Glycosyl hydrolase domain, family 43"/>
    <property type="match status" value="1"/>
</dbReference>
<gene>
    <name evidence="7" type="ORF">AB675_6760</name>
</gene>